<dbReference type="Gene3D" id="1.20.1220.12">
    <property type="entry name" value="Malate synthase, domain III"/>
    <property type="match status" value="1"/>
</dbReference>
<evidence type="ECO:0000256" key="6">
    <source>
        <dbReference type="ARBA" id="ARBA00022679"/>
    </source>
</evidence>
<dbReference type="InterPro" id="IPR046363">
    <property type="entry name" value="MS_N_TIM-barrel_dom"/>
</dbReference>
<dbReference type="UniPathway" id="UPA00703">
    <property type="reaction ID" value="UER00720"/>
</dbReference>
<proteinExistence type="inferred from homology"/>
<feature type="active site" description="Proton donor" evidence="9">
    <location>
        <position position="462"/>
    </location>
</feature>
<dbReference type="OrthoDB" id="186072at2759"/>
<evidence type="ECO:0000259" key="12">
    <source>
        <dbReference type="Pfam" id="PF20656"/>
    </source>
</evidence>
<dbReference type="PROSITE" id="PS00510">
    <property type="entry name" value="MALATE_SYNTHASE"/>
    <property type="match status" value="1"/>
</dbReference>
<dbReference type="EC" id="2.3.3.9" evidence="3 10"/>
<dbReference type="eggNOG" id="KOG1261">
    <property type="taxonomic scope" value="Eukaryota"/>
</dbReference>
<dbReference type="NCBIfam" id="TIGR01344">
    <property type="entry name" value="malate_syn_A"/>
    <property type="match status" value="1"/>
</dbReference>
<accession>G3AJJ9</accession>
<dbReference type="Gene3D" id="3.20.20.360">
    <property type="entry name" value="Malate synthase, domain 3"/>
    <property type="match status" value="1"/>
</dbReference>
<comment type="pathway">
    <text evidence="10">Carbohydrate metabolism; glyoxylate cycle; (S)-malate from isocitrate: step 2/2.</text>
</comment>
<reference evidence="14 15" key="1">
    <citation type="journal article" date="2011" name="Proc. Natl. Acad. Sci. U.S.A.">
        <title>Comparative genomics of xylose-fermenting fungi for enhanced biofuel production.</title>
        <authorList>
            <person name="Wohlbach D.J."/>
            <person name="Kuo A."/>
            <person name="Sato T.K."/>
            <person name="Potts K.M."/>
            <person name="Salamov A.A."/>
            <person name="LaButti K.M."/>
            <person name="Sun H."/>
            <person name="Clum A."/>
            <person name="Pangilinan J.L."/>
            <person name="Lindquist E.A."/>
            <person name="Lucas S."/>
            <person name="Lapidus A."/>
            <person name="Jin M."/>
            <person name="Gunawan C."/>
            <person name="Balan V."/>
            <person name="Dale B.E."/>
            <person name="Jeffries T.W."/>
            <person name="Zinkel R."/>
            <person name="Barry K.W."/>
            <person name="Grigoriev I.V."/>
            <person name="Gasch A.P."/>
        </authorList>
    </citation>
    <scope>NUCLEOTIDE SEQUENCE [LARGE SCALE GENOMIC DNA]</scope>
    <source>
        <strain evidence="15">NRRL Y-27907 / 11-Y1</strain>
    </source>
</reference>
<feature type="domain" description="Malate synthase TIM barrel" evidence="11">
    <location>
        <begin position="179"/>
        <end position="418"/>
    </location>
</feature>
<evidence type="ECO:0000256" key="5">
    <source>
        <dbReference type="ARBA" id="ARBA00022532"/>
    </source>
</evidence>
<gene>
    <name evidence="14" type="ORF">SPAPADRAFT_59277</name>
</gene>
<feature type="domain" description="Malate synthase C-terminal" evidence="13">
    <location>
        <begin position="428"/>
        <end position="545"/>
    </location>
</feature>
<evidence type="ECO:0000256" key="4">
    <source>
        <dbReference type="ARBA" id="ARBA00022435"/>
    </source>
</evidence>
<evidence type="ECO:0000256" key="1">
    <source>
        <dbReference type="ARBA" id="ARBA00004275"/>
    </source>
</evidence>
<dbReference type="GO" id="GO:0006099">
    <property type="term" value="P:tricarboxylic acid cycle"/>
    <property type="evidence" value="ECO:0007669"/>
    <property type="project" value="UniProtKB-KW"/>
</dbReference>
<evidence type="ECO:0000256" key="9">
    <source>
        <dbReference type="PIRSR" id="PIRSR001363-1"/>
    </source>
</evidence>
<dbReference type="Pfam" id="PF01274">
    <property type="entry name" value="MS_TIM-barrel"/>
    <property type="match status" value="1"/>
</dbReference>
<feature type="active site" description="Proton acceptor" evidence="9">
    <location>
        <position position="183"/>
    </location>
</feature>
<dbReference type="InterPro" id="IPR011076">
    <property type="entry name" value="Malate_synth_sf"/>
</dbReference>
<dbReference type="PIRSF" id="PIRSF001363">
    <property type="entry name" value="Malate_synth"/>
    <property type="match status" value="1"/>
</dbReference>
<dbReference type="PANTHER" id="PTHR42902:SF1">
    <property type="entry name" value="MALATE SYNTHASE 1-RELATED"/>
    <property type="match status" value="1"/>
</dbReference>
<evidence type="ECO:0000313" key="15">
    <source>
        <dbReference type="Proteomes" id="UP000000709"/>
    </source>
</evidence>
<sequence length="559" mass="63578">MTTSNSLYTSLHGVQVLAQVEKQAQYESKTSQADILTQSALSFVVLLHRTFNATRLQLLQNRMNLQRDLDNSAKLDFLKDEFTTKIRNDPTWTGPTLAPGLIDRRTEITGPPERNMIVNALNTPVKTYMCDFEDSSTPTWSNILNGHVNLYDCIRHQIDFVNKTNGKTYAVNWDTNTPTLMVRPRGWHMDEKHILVDGQPLSGSLMDFGLYFYHNAKQLLENGTGPYFYLPKMEHHLEAKLWNDVFNVAQDLLGITRGTIRATVLIETLPAAYQMEEIIYQLRQHSAGLNCGRWDYIFSTIKRLRSSATLPNRDLITMKVPFMEAYCKRLINICHRRQVHAMGGMAAIIPIKNDVEANEIAMDKVAQDKLREAKMHYDGTWIAHPALAPIANNIFNDYMPTANQIHIVPDENVTAEDLSNTKIEGGVITTEGIRLNVYIALCYIESWIRGVGCVPINNLMEDAATAEVSRLQLYTWCKNKVFLDDTKQALTPKYVGEILDEEIAKLQKVYNSPKFQFEKAGNYIRQELGGELVSEFLTTLLYDEVTTIGSPIDLQYLKP</sequence>
<dbReference type="Pfam" id="PF20659">
    <property type="entry name" value="MS_C"/>
    <property type="match status" value="1"/>
</dbReference>
<dbReference type="Proteomes" id="UP000000709">
    <property type="component" value="Unassembled WGS sequence"/>
</dbReference>
<comment type="catalytic activity">
    <reaction evidence="8 10">
        <text>glyoxylate + acetyl-CoA + H2O = (S)-malate + CoA + H(+)</text>
        <dbReference type="Rhea" id="RHEA:18181"/>
        <dbReference type="ChEBI" id="CHEBI:15377"/>
        <dbReference type="ChEBI" id="CHEBI:15378"/>
        <dbReference type="ChEBI" id="CHEBI:15589"/>
        <dbReference type="ChEBI" id="CHEBI:36655"/>
        <dbReference type="ChEBI" id="CHEBI:57287"/>
        <dbReference type="ChEBI" id="CHEBI:57288"/>
        <dbReference type="EC" id="2.3.3.9"/>
    </reaction>
</comment>
<evidence type="ECO:0000256" key="10">
    <source>
        <dbReference type="RuleBase" id="RU000555"/>
    </source>
</evidence>
<evidence type="ECO:0000313" key="14">
    <source>
        <dbReference type="EMBL" id="EGW33902.1"/>
    </source>
</evidence>
<dbReference type="InterPro" id="IPR048355">
    <property type="entry name" value="MS_C"/>
</dbReference>
<dbReference type="FunFam" id="1.20.1220.12:FF:000001">
    <property type="entry name" value="Malate synthase"/>
    <property type="match status" value="1"/>
</dbReference>
<comment type="similarity">
    <text evidence="2 10">Belongs to the malate synthase family.</text>
</comment>
<dbReference type="OMA" id="DGSWIAH"/>
<dbReference type="GO" id="GO:0005782">
    <property type="term" value="C:peroxisomal matrix"/>
    <property type="evidence" value="ECO:0007669"/>
    <property type="project" value="TreeGrafter"/>
</dbReference>
<dbReference type="KEGG" id="spaa:SPAPADRAFT_59277"/>
<protein>
    <recommendedName>
        <fullName evidence="3 10">Malate synthase</fullName>
        <ecNumber evidence="3 10">2.3.3.9</ecNumber>
    </recommendedName>
</protein>
<evidence type="ECO:0000256" key="7">
    <source>
        <dbReference type="ARBA" id="ARBA00023140"/>
    </source>
</evidence>
<dbReference type="EMBL" id="GL996500">
    <property type="protein sequence ID" value="EGW33902.1"/>
    <property type="molecule type" value="Genomic_DNA"/>
</dbReference>
<dbReference type="GO" id="GO:0004474">
    <property type="term" value="F:malate synthase activity"/>
    <property type="evidence" value="ECO:0007669"/>
    <property type="project" value="UniProtKB-EC"/>
</dbReference>
<dbReference type="InterPro" id="IPR044856">
    <property type="entry name" value="Malate_synth_C_sf"/>
</dbReference>
<keyword evidence="7" id="KW-0576">Peroxisome</keyword>
<dbReference type="GO" id="GO:0006097">
    <property type="term" value="P:glyoxylate cycle"/>
    <property type="evidence" value="ECO:0007669"/>
    <property type="project" value="UniProtKB-UniPathway"/>
</dbReference>
<evidence type="ECO:0000259" key="11">
    <source>
        <dbReference type="Pfam" id="PF01274"/>
    </source>
</evidence>
<dbReference type="InterPro" id="IPR001465">
    <property type="entry name" value="Malate_synthase_TIM"/>
</dbReference>
<dbReference type="InterPro" id="IPR048356">
    <property type="entry name" value="MS_N"/>
</dbReference>
<name>G3AJJ9_SPAPN</name>
<dbReference type="AlphaFoldDB" id="G3AJJ9"/>
<organism evidence="15">
    <name type="scientific">Spathaspora passalidarum (strain NRRL Y-27907 / 11-Y1)</name>
    <dbReference type="NCBI Taxonomy" id="619300"/>
    <lineage>
        <taxon>Eukaryota</taxon>
        <taxon>Fungi</taxon>
        <taxon>Dikarya</taxon>
        <taxon>Ascomycota</taxon>
        <taxon>Saccharomycotina</taxon>
        <taxon>Pichiomycetes</taxon>
        <taxon>Debaryomycetaceae</taxon>
        <taxon>Spathaspora</taxon>
    </lineage>
</organism>
<dbReference type="PANTHER" id="PTHR42902">
    <property type="entry name" value="MALATE SYNTHASE"/>
    <property type="match status" value="1"/>
</dbReference>
<comment type="subcellular location">
    <subcellularLocation>
        <location evidence="1">Peroxisome</location>
    </subcellularLocation>
</comment>
<evidence type="ECO:0000256" key="8">
    <source>
        <dbReference type="ARBA" id="ARBA00047918"/>
    </source>
</evidence>
<dbReference type="GeneID" id="18872848"/>
<dbReference type="Pfam" id="PF20656">
    <property type="entry name" value="MS_N"/>
    <property type="match status" value="1"/>
</dbReference>
<dbReference type="RefSeq" id="XP_007373486.1">
    <property type="nucleotide sequence ID" value="XM_007373424.1"/>
</dbReference>
<dbReference type="FunCoup" id="G3AJJ9">
    <property type="interactions" value="533"/>
</dbReference>
<dbReference type="InterPro" id="IPR006252">
    <property type="entry name" value="Malate_synthA"/>
</dbReference>
<dbReference type="SUPFAM" id="SSF51645">
    <property type="entry name" value="Malate synthase G"/>
    <property type="match status" value="1"/>
</dbReference>
<dbReference type="STRING" id="619300.G3AJJ9"/>
<dbReference type="InParanoid" id="G3AJJ9"/>
<dbReference type="FunFam" id="3.20.20.360:FF:000001">
    <property type="entry name" value="Malate synthase"/>
    <property type="match status" value="1"/>
</dbReference>
<dbReference type="HOGENOM" id="CLU_018928_3_0_1"/>
<evidence type="ECO:0000256" key="3">
    <source>
        <dbReference type="ARBA" id="ARBA00012636"/>
    </source>
</evidence>
<evidence type="ECO:0000259" key="13">
    <source>
        <dbReference type="Pfam" id="PF20659"/>
    </source>
</evidence>
<keyword evidence="5 10" id="KW-0816">Tricarboxylic acid cycle</keyword>
<dbReference type="InterPro" id="IPR019830">
    <property type="entry name" value="Malate_synthase_CS"/>
</dbReference>
<keyword evidence="6 10" id="KW-0808">Transferase</keyword>
<keyword evidence="4 10" id="KW-0329">Glyoxylate bypass</keyword>
<evidence type="ECO:0000256" key="2">
    <source>
        <dbReference type="ARBA" id="ARBA00006394"/>
    </source>
</evidence>
<dbReference type="CDD" id="cd00727">
    <property type="entry name" value="malate_synt_A"/>
    <property type="match status" value="1"/>
</dbReference>
<keyword evidence="15" id="KW-1185">Reference proteome</keyword>
<feature type="domain" description="Malate synthase N-terminal" evidence="12">
    <location>
        <begin position="27"/>
        <end position="78"/>
    </location>
</feature>